<evidence type="ECO:0000256" key="2">
    <source>
        <dbReference type="ARBA" id="ARBA00022679"/>
    </source>
</evidence>
<reference evidence="9 10" key="1">
    <citation type="submission" date="2016-10" db="EMBL/GenBank/DDBJ databases">
        <authorList>
            <person name="de Groot N.N."/>
        </authorList>
    </citation>
    <scope>NUCLEOTIDE SEQUENCE [LARGE SCALE GENOMIC DNA]</scope>
    <source>
        <strain evidence="9 10">ATCC 700224</strain>
    </source>
</reference>
<feature type="domain" description="Phosphofructokinase" evidence="8">
    <location>
        <begin position="53"/>
        <end position="370"/>
    </location>
</feature>
<feature type="active site" description="Proton acceptor" evidence="7">
    <location>
        <position position="186"/>
    </location>
</feature>
<dbReference type="InterPro" id="IPR011404">
    <property type="entry name" value="PPi-PFK"/>
</dbReference>
<name>A0A1G7AW95_9PROT</name>
<feature type="site" description="Important for catalytic activity; stabilizes the transition state when the phosphoryl donor is PPi" evidence="7">
    <location>
        <position position="183"/>
    </location>
</feature>
<dbReference type="GO" id="GO:0047334">
    <property type="term" value="F:diphosphate-fructose-6-phosphate 1-phosphotransferase activity"/>
    <property type="evidence" value="ECO:0007669"/>
    <property type="project" value="UniProtKB-EC"/>
</dbReference>
<keyword evidence="7" id="KW-0963">Cytoplasm</keyword>
<feature type="binding site" evidence="7">
    <location>
        <position position="285"/>
    </location>
    <ligand>
        <name>substrate</name>
    </ligand>
</feature>
<evidence type="ECO:0000256" key="3">
    <source>
        <dbReference type="ARBA" id="ARBA00022723"/>
    </source>
</evidence>
<keyword evidence="10" id="KW-1185">Reference proteome</keyword>
<evidence type="ECO:0000256" key="4">
    <source>
        <dbReference type="ARBA" id="ARBA00022777"/>
    </source>
</evidence>
<comment type="pathway">
    <text evidence="7">Carbohydrate degradation; glycolysis; D-glyceraldehyde 3-phosphate and glycerone phosphate from D-glucose: step 3/4.</text>
</comment>
<dbReference type="Gene3D" id="3.40.50.450">
    <property type="match status" value="1"/>
</dbReference>
<dbReference type="STRING" id="69960.SAMN05421720_104116"/>
<accession>A0A1G7AW95</accession>
<feature type="site" description="Important for catalytic activity and substrate specificity; stabilizes the transition state when the phosphoryl donor is PPi; prevents ATP from binding by mimicking the alpha-phosphate group of ATP" evidence="7">
    <location>
        <position position="157"/>
    </location>
</feature>
<keyword evidence="3 7" id="KW-0479">Metal-binding</keyword>
<comment type="cofactor">
    <cofactor evidence="7">
        <name>Mg(2+)</name>
        <dbReference type="ChEBI" id="CHEBI:18420"/>
    </cofactor>
</comment>
<gene>
    <name evidence="7" type="primary">pfp</name>
    <name evidence="9" type="ORF">SAMN05421720_104116</name>
</gene>
<organism evidence="9 10">
    <name type="scientific">Rhodospira trueperi</name>
    <dbReference type="NCBI Taxonomy" id="69960"/>
    <lineage>
        <taxon>Bacteria</taxon>
        <taxon>Pseudomonadati</taxon>
        <taxon>Pseudomonadota</taxon>
        <taxon>Alphaproteobacteria</taxon>
        <taxon>Rhodospirillales</taxon>
        <taxon>Rhodospirillaceae</taxon>
        <taxon>Rhodospira</taxon>
    </lineage>
</organism>
<evidence type="ECO:0000256" key="1">
    <source>
        <dbReference type="ARBA" id="ARBA00003138"/>
    </source>
</evidence>
<evidence type="ECO:0000256" key="7">
    <source>
        <dbReference type="HAMAP-Rule" id="MF_01978"/>
    </source>
</evidence>
<dbReference type="Pfam" id="PF00365">
    <property type="entry name" value="PFK"/>
    <property type="match status" value="1"/>
</dbReference>
<dbReference type="EMBL" id="FNAP01000004">
    <property type="protein sequence ID" value="SDE19051.1"/>
    <property type="molecule type" value="Genomic_DNA"/>
</dbReference>
<comment type="subunit">
    <text evidence="7">Homodimer.</text>
</comment>
<dbReference type="InterPro" id="IPR000023">
    <property type="entry name" value="Phosphofructokinase_dom"/>
</dbReference>
<keyword evidence="4 7" id="KW-0418">Kinase</keyword>
<feature type="binding site" evidence="7">
    <location>
        <position position="61"/>
    </location>
    <ligand>
        <name>diphosphate</name>
        <dbReference type="ChEBI" id="CHEBI:33019"/>
    </ligand>
</feature>
<dbReference type="InterPro" id="IPR035966">
    <property type="entry name" value="PKF_sf"/>
</dbReference>
<dbReference type="Gene3D" id="3.40.50.460">
    <property type="entry name" value="Phosphofructokinase domain"/>
    <property type="match status" value="1"/>
</dbReference>
<feature type="binding site" evidence="7">
    <location>
        <begin position="184"/>
        <end position="186"/>
    </location>
    <ligand>
        <name>substrate</name>
    </ligand>
</feature>
<dbReference type="SUPFAM" id="SSF53784">
    <property type="entry name" value="Phosphofructokinase"/>
    <property type="match status" value="1"/>
</dbReference>
<dbReference type="EC" id="2.7.1.90" evidence="7"/>
<comment type="function">
    <text evidence="1 7">Catalyzes the phosphorylation of D-fructose 6-phosphate, the first committing step of glycolysis. Uses inorganic phosphate (PPi) as phosphoryl donor instead of ATP like common ATP-dependent phosphofructokinases (ATP-PFKs), which renders the reaction reversible, and can thus function both in glycolysis and gluconeogenesis. Consistently, PPi-PFK can replace the enzymes of both the forward (ATP-PFK) and reverse (fructose-bisphosphatase (FBPase)) reactions.</text>
</comment>
<proteinExistence type="inferred from homology"/>
<sequence>MPSPPRIGALRDRSRLRERRRGRRMTATVRPVRGDADNLERIKQEGETMTHGKVLVAQGGGPTAVINQSLVGAVLESRKFREVERVYGAYHGVRGIVNEDFLDLTQETTHNLEMVADTPSSALGSTRDKPDLEYCKEIFRVLQAHEIGYFFYVGGNDSSDTVRIVSEEAAKANYDLSCIHIPKTIDNDLVINDHTPGFPSAARFVAQAFTGVNLDNSALPGVYVGVVMGRHAGFLTAASALGKKFTNDGPHLIYLPERDFEIDRFVSDVKTVHDRLGRCVVAVSEGIHDDSGNPIIVQLAKQVEKDAHGNVQLSGTGALADLLVQVIKDKAGIKRVRGDTLGYLQRSFVGCVSDVDQREAREVGEKAVQYAMWGAKAGSVTIHRTGFYSVDYQLSDLTAVAGKTRVMPDEFIADTDNDITDAYRMYLRPLLGRGMPDAFRLRSSNFVERILHKDIPWTNAPWSTAL</sequence>
<protein>
    <recommendedName>
        <fullName evidence="7">Pyrophosphate--fructose 6-phosphate 1-phosphotransferase</fullName>
        <ecNumber evidence="7">2.7.1.90</ecNumber>
    </recommendedName>
    <alternativeName>
        <fullName evidence="7">6-phosphofructokinase, pyrophosphate dependent</fullName>
    </alternativeName>
    <alternativeName>
        <fullName evidence="7">PPi-dependent phosphofructokinase</fullName>
        <shortName evidence="7">PPi-PFK</shortName>
    </alternativeName>
    <alternativeName>
        <fullName evidence="7">Pyrophosphate-dependent 6-phosphofructose-1-kinase</fullName>
    </alternativeName>
</protein>
<dbReference type="NCBIfam" id="NF010675">
    <property type="entry name" value="PRK14072.1"/>
    <property type="match status" value="1"/>
</dbReference>
<keyword evidence="5 7" id="KW-0460">Magnesium</keyword>
<feature type="binding site" evidence="7">
    <location>
        <begin position="343"/>
        <end position="346"/>
    </location>
    <ligand>
        <name>substrate</name>
    </ligand>
</feature>
<dbReference type="Proteomes" id="UP000199412">
    <property type="component" value="Unassembled WGS sequence"/>
</dbReference>
<comment type="similarity">
    <text evidence="7">Belongs to the phosphofructokinase type A (PFKA) family. PPi-dependent PFK group II subfamily. Clade 'B2' sub-subfamily.</text>
</comment>
<dbReference type="PANTHER" id="PTHR45770">
    <property type="entry name" value="ATP-DEPENDENT 6-PHOSPHOFRUCTOKINASE 1"/>
    <property type="match status" value="1"/>
</dbReference>
<evidence type="ECO:0000256" key="5">
    <source>
        <dbReference type="ARBA" id="ARBA00022842"/>
    </source>
</evidence>
<dbReference type="GO" id="GO:0046872">
    <property type="term" value="F:metal ion binding"/>
    <property type="evidence" value="ECO:0007669"/>
    <property type="project" value="UniProtKB-KW"/>
</dbReference>
<feature type="binding site" evidence="7">
    <location>
        <begin position="228"/>
        <end position="230"/>
    </location>
    <ligand>
        <name>substrate</name>
    </ligand>
</feature>
<evidence type="ECO:0000256" key="6">
    <source>
        <dbReference type="ARBA" id="ARBA00048072"/>
    </source>
</evidence>
<evidence type="ECO:0000259" key="8">
    <source>
        <dbReference type="Pfam" id="PF00365"/>
    </source>
</evidence>
<dbReference type="GO" id="GO:0003872">
    <property type="term" value="F:6-phosphofructokinase activity"/>
    <property type="evidence" value="ECO:0007669"/>
    <property type="project" value="UniProtKB-UniRule"/>
</dbReference>
<keyword evidence="7" id="KW-0324">Glycolysis</keyword>
<evidence type="ECO:0000313" key="10">
    <source>
        <dbReference type="Proteomes" id="UP000199412"/>
    </source>
</evidence>
<dbReference type="InterPro" id="IPR050929">
    <property type="entry name" value="PFKA"/>
</dbReference>
<feature type="binding site" evidence="7">
    <location>
        <position position="156"/>
    </location>
    <ligand>
        <name>Mg(2+)</name>
        <dbReference type="ChEBI" id="CHEBI:18420"/>
        <note>catalytic</note>
    </ligand>
</feature>
<dbReference type="UniPathway" id="UPA00109">
    <property type="reaction ID" value="UER00182"/>
</dbReference>
<evidence type="ECO:0000313" key="9">
    <source>
        <dbReference type="EMBL" id="SDE19051.1"/>
    </source>
</evidence>
<dbReference type="HAMAP" id="MF_01978">
    <property type="entry name" value="Phosphofructokinase_II_B2"/>
    <property type="match status" value="1"/>
</dbReference>
<keyword evidence="2 7" id="KW-0808">Transferase</keyword>
<dbReference type="GO" id="GO:0005737">
    <property type="term" value="C:cytoplasm"/>
    <property type="evidence" value="ECO:0007669"/>
    <property type="project" value="UniProtKB-SubCell"/>
</dbReference>
<comment type="catalytic activity">
    <reaction evidence="6 7">
        <text>beta-D-fructose 6-phosphate + diphosphate = beta-D-fructose 1,6-bisphosphate + phosphate + H(+)</text>
        <dbReference type="Rhea" id="RHEA:13613"/>
        <dbReference type="ChEBI" id="CHEBI:15378"/>
        <dbReference type="ChEBI" id="CHEBI:32966"/>
        <dbReference type="ChEBI" id="CHEBI:33019"/>
        <dbReference type="ChEBI" id="CHEBI:43474"/>
        <dbReference type="ChEBI" id="CHEBI:57634"/>
        <dbReference type="EC" id="2.7.1.90"/>
    </reaction>
</comment>
<comment type="subcellular location">
    <subcellularLocation>
        <location evidence="7">Cytoplasm</location>
    </subcellularLocation>
</comment>
<dbReference type="AlphaFoldDB" id="A0A1G7AW95"/>
<comment type="activity regulation">
    <text evidence="7">Non-allosteric.</text>
</comment>